<evidence type="ECO:0000256" key="1">
    <source>
        <dbReference type="SAM" id="Coils"/>
    </source>
</evidence>
<feature type="region of interest" description="Disordered" evidence="2">
    <location>
        <begin position="211"/>
        <end position="455"/>
    </location>
</feature>
<protein>
    <submittedName>
        <fullName evidence="5">STP1 protein</fullName>
    </submittedName>
</protein>
<dbReference type="AlphaFoldDB" id="A0A1A9AJ21"/>
<dbReference type="Pfam" id="PF12879">
    <property type="entry name" value="SICA_C"/>
    <property type="match status" value="1"/>
</dbReference>
<evidence type="ECO:0000259" key="4">
    <source>
        <dbReference type="Pfam" id="PF12879"/>
    </source>
</evidence>
<feature type="region of interest" description="Disordered" evidence="2">
    <location>
        <begin position="539"/>
        <end position="575"/>
    </location>
</feature>
<keyword evidence="3" id="KW-1133">Transmembrane helix</keyword>
<feature type="transmembrane region" description="Helical" evidence="3">
    <location>
        <begin position="682"/>
        <end position="705"/>
    </location>
</feature>
<sequence>MFIITMYYSVIKMGDDSGYSIHTRYIYVEVFLNMIKSDIRKLIRKYGHINCGLRHVELCDEIKNFINETKKLILRPMDREGKAKWNSEWGKKKNNFFNKLFQEEGFTYTCDSRKNIHNPSIYLLKSKHIEFCKERDVWKATVKKKNEFDECVKYNQWIEAQKKSFHQEYLNNVKEFRAPTVEKYFITKDHPGGHDPRGTYQNSKLNCTQYKPPPISHPQIPVAKAPTNKLQPPMAPTILPGSQAKDGNSVSDKDRESAKTKPEENIPPKSKTHAPDSHISSQSKTQRVGTSTVQDTPVKTEDPGSPVSKDDEKKGTTLKSEPPTKGPLTARDKAHPQDGILPPPLKDTSPTPDTQSIPAPTTTTSLFSTPNTVINTTSSQTPVTSPSLTINSYSSANSSLPSLPNQHPPPLLPATEGQDNASHSTQGISSDTHAFTHPTKNVPSTKTADSLLSPPQVPVLSASPAVTASEVLGAPESSSVSTITTTVTTTTSTTSTVTIPTMSIIQNPISSTNEAPGILRIPQPPTEAAPSRAEIIKPAIDLPHTPLSSSTPSKDKDTEPKSAANTLHKPKDAIQSSVVTLSKNTKQATEHSSNIFTPILQSMPQSTPHNIDQQISRNAVQNPFNIGVILSPSNKSGDTVKNSEVNTKTTSKDDITVRINKNGNPSIIPEGISPLTHIIPTLLVILGTLTLLFHLYKYTPFGFLLGRRRKRKKRDLRRTFVIPEKPTYESPKIAAHEWKDSKLVGKTVENDVYIKLLKINKYKQEMQKRKKKNKKTLIEVHMEVLEESKNNEWELHKGDFLEICLRGFINEENDTYSKLPNSELTVNNTNTDKTIDDIQKQEILWNNWVENHRNILEQWKKKEWFHILKNKWRNEEQKYKEKNDKLQENILNEQETHSIVSQKDIWKQWISKQATLIKIFNKEDWFKTLVDEQNKEKDNYAVNKYNENTTVTNINGSENENSCYKPYGRKKIKEKLMVQIHMMVLEECIKEDIMKNKEISIDNYIKNINNKNNYEQKSYIPECSSDGIDVPEFKEINTYVNE</sequence>
<feature type="compositionally biased region" description="Basic and acidic residues" evidence="2">
    <location>
        <begin position="187"/>
        <end position="197"/>
    </location>
</feature>
<feature type="compositionally biased region" description="Basic and acidic residues" evidence="2">
    <location>
        <begin position="298"/>
        <end position="315"/>
    </location>
</feature>
<keyword evidence="3" id="KW-0812">Transmembrane</keyword>
<dbReference type="InterPro" id="IPR024288">
    <property type="entry name" value="SICA_C"/>
</dbReference>
<evidence type="ECO:0000313" key="6">
    <source>
        <dbReference type="Proteomes" id="UP000078555"/>
    </source>
</evidence>
<keyword evidence="3" id="KW-0472">Membrane</keyword>
<evidence type="ECO:0000313" key="5">
    <source>
        <dbReference type="EMBL" id="SBT56196.1"/>
    </source>
</evidence>
<feature type="compositionally biased region" description="Basic and acidic residues" evidence="2">
    <location>
        <begin position="251"/>
        <end position="266"/>
    </location>
</feature>
<feature type="compositionally biased region" description="Polar residues" evidence="2">
    <location>
        <begin position="348"/>
        <end position="359"/>
    </location>
</feature>
<feature type="domain" description="Schizont-infected cell agglutination C-terminal" evidence="4">
    <location>
        <begin position="771"/>
        <end position="813"/>
    </location>
</feature>
<keyword evidence="1" id="KW-0175">Coiled coil</keyword>
<feature type="compositionally biased region" description="Polar residues" evidence="2">
    <location>
        <begin position="417"/>
        <end position="450"/>
    </location>
</feature>
<feature type="compositionally biased region" description="Low complexity" evidence="2">
    <location>
        <begin position="360"/>
        <end position="405"/>
    </location>
</feature>
<proteinExistence type="predicted"/>
<dbReference type="Proteomes" id="UP000078555">
    <property type="component" value="Unassembled WGS sequence"/>
</dbReference>
<organism evidence="5 6">
    <name type="scientific">Plasmodium ovale wallikeri</name>
    <dbReference type="NCBI Taxonomy" id="864142"/>
    <lineage>
        <taxon>Eukaryota</taxon>
        <taxon>Sar</taxon>
        <taxon>Alveolata</taxon>
        <taxon>Apicomplexa</taxon>
        <taxon>Aconoidasida</taxon>
        <taxon>Haemosporida</taxon>
        <taxon>Plasmodiidae</taxon>
        <taxon>Plasmodium</taxon>
        <taxon>Plasmodium (Plasmodium)</taxon>
    </lineage>
</organism>
<name>A0A1A9AJ21_PLAOA</name>
<dbReference type="EMBL" id="FLRD01001022">
    <property type="protein sequence ID" value="SBT56196.1"/>
    <property type="molecule type" value="Genomic_DNA"/>
</dbReference>
<evidence type="ECO:0000256" key="3">
    <source>
        <dbReference type="SAM" id="Phobius"/>
    </source>
</evidence>
<keyword evidence="6" id="KW-1185">Reference proteome</keyword>
<feature type="region of interest" description="Disordered" evidence="2">
    <location>
        <begin position="187"/>
        <end position="206"/>
    </location>
</feature>
<feature type="compositionally biased region" description="Polar residues" evidence="2">
    <location>
        <begin position="278"/>
        <end position="297"/>
    </location>
</feature>
<gene>
    <name evidence="5" type="ORF">POVWA1_074910</name>
</gene>
<feature type="compositionally biased region" description="Low complexity" evidence="2">
    <location>
        <begin position="542"/>
        <end position="552"/>
    </location>
</feature>
<accession>A0A1A9AJ21</accession>
<reference evidence="6" key="1">
    <citation type="submission" date="2016-05" db="EMBL/GenBank/DDBJ databases">
        <authorList>
            <person name="Naeem Raeece"/>
        </authorList>
    </citation>
    <scope>NUCLEOTIDE SEQUENCE [LARGE SCALE GENOMIC DNA]</scope>
</reference>
<feature type="coiled-coil region" evidence="1">
    <location>
        <begin position="869"/>
        <end position="896"/>
    </location>
</feature>
<evidence type="ECO:0000256" key="2">
    <source>
        <dbReference type="SAM" id="MobiDB-lite"/>
    </source>
</evidence>